<protein>
    <submittedName>
        <fullName evidence="4">Sporulation protein</fullName>
    </submittedName>
</protein>
<feature type="compositionally biased region" description="Low complexity" evidence="1">
    <location>
        <begin position="233"/>
        <end position="245"/>
    </location>
</feature>
<comment type="caution">
    <text evidence="4">The sequence shown here is derived from an EMBL/GenBank/DDBJ whole genome shotgun (WGS) entry which is preliminary data.</text>
</comment>
<dbReference type="InterPro" id="IPR052521">
    <property type="entry name" value="Cell_div_SPOR-domain"/>
</dbReference>
<feature type="domain" description="SPOR" evidence="3">
    <location>
        <begin position="272"/>
        <end position="351"/>
    </location>
</feature>
<feature type="transmembrane region" description="Helical" evidence="2">
    <location>
        <begin position="9"/>
        <end position="27"/>
    </location>
</feature>
<dbReference type="InterPro" id="IPR007730">
    <property type="entry name" value="SPOR-like_dom"/>
</dbReference>
<reference evidence="4 5" key="1">
    <citation type="submission" date="2018-08" db="EMBL/GenBank/DDBJ databases">
        <title>Lysobacter soli KCTC 22011, whole genome shotgun sequence.</title>
        <authorList>
            <person name="Zhang X."/>
            <person name="Feng G."/>
            <person name="Zhu H."/>
        </authorList>
    </citation>
    <scope>NUCLEOTIDE SEQUENCE [LARGE SCALE GENOMIC DNA]</scope>
    <source>
        <strain evidence="4 5">KCTC 22011</strain>
    </source>
</reference>
<dbReference type="SUPFAM" id="SSF110997">
    <property type="entry name" value="Sporulation related repeat"/>
    <property type="match status" value="2"/>
</dbReference>
<feature type="region of interest" description="Disordered" evidence="1">
    <location>
        <begin position="192"/>
        <end position="274"/>
    </location>
</feature>
<dbReference type="GO" id="GO:0042834">
    <property type="term" value="F:peptidoglycan binding"/>
    <property type="evidence" value="ECO:0007669"/>
    <property type="project" value="InterPro"/>
</dbReference>
<feature type="compositionally biased region" description="Low complexity" evidence="1">
    <location>
        <begin position="264"/>
        <end position="273"/>
    </location>
</feature>
<sequence>MEPALKQRVIGAVVLIALAVIFLPMLIKGPAPESGASNVPLELPKAPEGDFETRELPLVSPGQAPSGGAVGMNAGPASGGDADTLPTVDTTATTPTASVQGPMPAATGGGNFAVSFGSYASTADADRVVKALQGAQLIAYQEPVPGNGRTLHRVRIGPFATQAEAEAARLQSARVRSDVGAKVVVLDAESAEPVASASQPAPTPGSSVSAPVPLAESRPAPATAAPLSPEPAKPAAAKPAAPVEKPVAKVEKPVEKPATPAPQPATRTSAPAASGTGFAVQLGAFGSAAEADKLRDRARGAGFSAFVEQVRTDKGVLNRVRVGPVASRDQADQLKAQVAAKLGVSGIVRPHP</sequence>
<evidence type="ECO:0000313" key="5">
    <source>
        <dbReference type="Proteomes" id="UP000256829"/>
    </source>
</evidence>
<evidence type="ECO:0000256" key="1">
    <source>
        <dbReference type="SAM" id="MobiDB-lite"/>
    </source>
</evidence>
<dbReference type="PANTHER" id="PTHR38687">
    <property type="entry name" value="CELL DIVISION PROTEIN DEDD-RELATED"/>
    <property type="match status" value="1"/>
</dbReference>
<dbReference type="EMBL" id="QTJR01000001">
    <property type="protein sequence ID" value="RDY69749.1"/>
    <property type="molecule type" value="Genomic_DNA"/>
</dbReference>
<dbReference type="RefSeq" id="WP_115840967.1">
    <property type="nucleotide sequence ID" value="NZ_CP183976.1"/>
</dbReference>
<dbReference type="PROSITE" id="PS51724">
    <property type="entry name" value="SPOR"/>
    <property type="match status" value="2"/>
</dbReference>
<keyword evidence="2" id="KW-1133">Transmembrane helix</keyword>
<proteinExistence type="predicted"/>
<gene>
    <name evidence="4" type="ORF">DX912_03150</name>
</gene>
<dbReference type="GO" id="GO:0032153">
    <property type="term" value="C:cell division site"/>
    <property type="evidence" value="ECO:0007669"/>
    <property type="project" value="TreeGrafter"/>
</dbReference>
<keyword evidence="2" id="KW-0472">Membrane</keyword>
<feature type="compositionally biased region" description="Polar residues" evidence="1">
    <location>
        <begin position="196"/>
        <end position="209"/>
    </location>
</feature>
<dbReference type="GO" id="GO:0030428">
    <property type="term" value="C:cell septum"/>
    <property type="evidence" value="ECO:0007669"/>
    <property type="project" value="TreeGrafter"/>
</dbReference>
<dbReference type="InterPro" id="IPR036680">
    <property type="entry name" value="SPOR-like_sf"/>
</dbReference>
<keyword evidence="5" id="KW-1185">Reference proteome</keyword>
<evidence type="ECO:0000313" key="4">
    <source>
        <dbReference type="EMBL" id="RDY69749.1"/>
    </source>
</evidence>
<keyword evidence="2" id="KW-0812">Transmembrane</keyword>
<accession>A0A3D8VK43</accession>
<name>A0A3D8VK43_9GAMM</name>
<dbReference type="Pfam" id="PF05036">
    <property type="entry name" value="SPOR"/>
    <property type="match status" value="2"/>
</dbReference>
<dbReference type="Proteomes" id="UP000256829">
    <property type="component" value="Unassembled WGS sequence"/>
</dbReference>
<dbReference type="PANTHER" id="PTHR38687:SF1">
    <property type="entry name" value="CELL DIVISION PROTEIN DEDD"/>
    <property type="match status" value="1"/>
</dbReference>
<dbReference type="GO" id="GO:0032506">
    <property type="term" value="P:cytokinetic process"/>
    <property type="evidence" value="ECO:0007669"/>
    <property type="project" value="TreeGrafter"/>
</dbReference>
<evidence type="ECO:0000256" key="2">
    <source>
        <dbReference type="SAM" id="Phobius"/>
    </source>
</evidence>
<dbReference type="AlphaFoldDB" id="A0A3D8VK43"/>
<organism evidence="4 5">
    <name type="scientific">Lysobacter soli</name>
    <dbReference type="NCBI Taxonomy" id="453783"/>
    <lineage>
        <taxon>Bacteria</taxon>
        <taxon>Pseudomonadati</taxon>
        <taxon>Pseudomonadota</taxon>
        <taxon>Gammaproteobacteria</taxon>
        <taxon>Lysobacterales</taxon>
        <taxon>Lysobacteraceae</taxon>
        <taxon>Lysobacter</taxon>
    </lineage>
</organism>
<feature type="compositionally biased region" description="Basic and acidic residues" evidence="1">
    <location>
        <begin position="246"/>
        <end position="255"/>
    </location>
</feature>
<dbReference type="Gene3D" id="3.30.70.1070">
    <property type="entry name" value="Sporulation related repeat"/>
    <property type="match status" value="2"/>
</dbReference>
<feature type="domain" description="SPOR" evidence="3">
    <location>
        <begin position="106"/>
        <end position="188"/>
    </location>
</feature>
<evidence type="ECO:0000259" key="3">
    <source>
        <dbReference type="PROSITE" id="PS51724"/>
    </source>
</evidence>